<organism evidence="5 6">
    <name type="scientific">Herbaspirillum rhizosphaerae</name>
    <dbReference type="NCBI Taxonomy" id="346179"/>
    <lineage>
        <taxon>Bacteria</taxon>
        <taxon>Pseudomonadati</taxon>
        <taxon>Pseudomonadota</taxon>
        <taxon>Betaproteobacteria</taxon>
        <taxon>Burkholderiales</taxon>
        <taxon>Oxalobacteraceae</taxon>
        <taxon>Herbaspirillum</taxon>
    </lineage>
</organism>
<dbReference type="SUPFAM" id="SSF53850">
    <property type="entry name" value="Periplasmic binding protein-like II"/>
    <property type="match status" value="1"/>
</dbReference>
<dbReference type="PIRSF" id="PIRSF002741">
    <property type="entry name" value="MppA"/>
    <property type="match status" value="1"/>
</dbReference>
<evidence type="ECO:0000256" key="2">
    <source>
        <dbReference type="ARBA" id="ARBA00022729"/>
    </source>
</evidence>
<dbReference type="Gene3D" id="3.10.105.10">
    <property type="entry name" value="Dipeptide-binding Protein, Domain 3"/>
    <property type="match status" value="1"/>
</dbReference>
<feature type="signal peptide" evidence="3">
    <location>
        <begin position="1"/>
        <end position="24"/>
    </location>
</feature>
<dbReference type="EMBL" id="JAQQFR010000001">
    <property type="protein sequence ID" value="MFL9876907.1"/>
    <property type="molecule type" value="Genomic_DNA"/>
</dbReference>
<dbReference type="PANTHER" id="PTHR30290">
    <property type="entry name" value="PERIPLASMIC BINDING COMPONENT OF ABC TRANSPORTER"/>
    <property type="match status" value="1"/>
</dbReference>
<gene>
    <name evidence="5" type="ORF">PQR63_00830</name>
</gene>
<dbReference type="Pfam" id="PF00496">
    <property type="entry name" value="SBP_bac_5"/>
    <property type="match status" value="1"/>
</dbReference>
<sequence length="552" mass="61189">MHNRLTTSLISGLVLASLPFIAAAQTQASAPAQAQVPKAGGTLVAIVQPEPVTLTGAVNTAQPTSLIATNVYDGLLSYDNELKPHGQLAERWEVSKDGLAITFHLRKGVKWHDGKPFTSADVKWSVENVWKTIHPRNKAILVNLTQVDAPDANTAIFRFTKPSLALLSTLNSWGAPVLPKHLYEGTDVLNNPNNNKPIGTGPFVFKEWSRGNYITLERNPNYWDKGNGVAKPYLDRIIFKVVPDAGARAAMLENGDAQYAVFSPVPPKEAQRLAESGKVKVETNGYQWSSPVLYLDYNLNNKYLKDVRVRRAIAHAANLEGLNKVVWYGYGKPSVSIVPTTLSQFFDNTVPRYPYDTKKAEALLDEAGFPRGADGVRFTISNDYLPYGDDYRRTAEYLKQSLKRVGIEVNIRSQDTAAFTKRVYGDRDFDTAITWNASFPDPQIGLTRMYWSGWIGKNIPWTNSSGYSNPEVDRVIEQAQGAATQAERIALFKKFQQITQTELPTLPLIELHFFTVHSPRLKGITQDGDQSQGSLKNAWLEPANANVAKAGQ</sequence>
<reference evidence="5 6" key="1">
    <citation type="journal article" date="2024" name="Chem. Sci.">
        <title>Discovery of megapolipeptins by genome mining of a Burkholderiales bacteria collection.</title>
        <authorList>
            <person name="Paulo B.S."/>
            <person name="Recchia M.J.J."/>
            <person name="Lee S."/>
            <person name="Fergusson C.H."/>
            <person name="Romanowski S.B."/>
            <person name="Hernandez A."/>
            <person name="Krull N."/>
            <person name="Liu D.Y."/>
            <person name="Cavanagh H."/>
            <person name="Bos A."/>
            <person name="Gray C.A."/>
            <person name="Murphy B.T."/>
            <person name="Linington R.G."/>
            <person name="Eustaquio A.S."/>
        </authorList>
    </citation>
    <scope>NUCLEOTIDE SEQUENCE [LARGE SCALE GENOMIC DNA]</scope>
    <source>
        <strain evidence="5 6">RL21-008-BIB-B</strain>
    </source>
</reference>
<comment type="similarity">
    <text evidence="1">Belongs to the bacterial solute-binding protein 5 family.</text>
</comment>
<dbReference type="InterPro" id="IPR000914">
    <property type="entry name" value="SBP_5_dom"/>
</dbReference>
<dbReference type="CDD" id="cd08517">
    <property type="entry name" value="PBP2_NikA_DppA_OppA_like_13"/>
    <property type="match status" value="1"/>
</dbReference>
<dbReference type="PANTHER" id="PTHR30290:SF38">
    <property type="entry name" value="D,D-DIPEPTIDE-BINDING PERIPLASMIC PROTEIN DDPA-RELATED"/>
    <property type="match status" value="1"/>
</dbReference>
<accession>A0ABW8Z185</accession>
<keyword evidence="6" id="KW-1185">Reference proteome</keyword>
<dbReference type="InterPro" id="IPR039424">
    <property type="entry name" value="SBP_5"/>
</dbReference>
<feature type="domain" description="Solute-binding protein family 5" evidence="4">
    <location>
        <begin position="83"/>
        <end position="452"/>
    </location>
</feature>
<protein>
    <submittedName>
        <fullName evidence="5">ABC transporter substrate-binding protein</fullName>
    </submittedName>
</protein>
<evidence type="ECO:0000313" key="5">
    <source>
        <dbReference type="EMBL" id="MFL9876907.1"/>
    </source>
</evidence>
<keyword evidence="2 3" id="KW-0732">Signal</keyword>
<dbReference type="InterPro" id="IPR030678">
    <property type="entry name" value="Peptide/Ni-bd"/>
</dbReference>
<evidence type="ECO:0000259" key="4">
    <source>
        <dbReference type="Pfam" id="PF00496"/>
    </source>
</evidence>
<dbReference type="Gene3D" id="3.90.76.10">
    <property type="entry name" value="Dipeptide-binding Protein, Domain 1"/>
    <property type="match status" value="1"/>
</dbReference>
<dbReference type="InterPro" id="IPR023765">
    <property type="entry name" value="SBP_5_CS"/>
</dbReference>
<evidence type="ECO:0000256" key="3">
    <source>
        <dbReference type="SAM" id="SignalP"/>
    </source>
</evidence>
<dbReference type="Proteomes" id="UP001629214">
    <property type="component" value="Unassembled WGS sequence"/>
</dbReference>
<evidence type="ECO:0000256" key="1">
    <source>
        <dbReference type="ARBA" id="ARBA00005695"/>
    </source>
</evidence>
<dbReference type="Gene3D" id="3.40.190.10">
    <property type="entry name" value="Periplasmic binding protein-like II"/>
    <property type="match status" value="1"/>
</dbReference>
<evidence type="ECO:0000313" key="6">
    <source>
        <dbReference type="Proteomes" id="UP001629214"/>
    </source>
</evidence>
<feature type="chain" id="PRO_5047424912" evidence="3">
    <location>
        <begin position="25"/>
        <end position="552"/>
    </location>
</feature>
<proteinExistence type="inferred from homology"/>
<dbReference type="PROSITE" id="PS01040">
    <property type="entry name" value="SBP_BACTERIAL_5"/>
    <property type="match status" value="1"/>
</dbReference>
<dbReference type="RefSeq" id="WP_408164794.1">
    <property type="nucleotide sequence ID" value="NZ_JAQQFR010000001.1"/>
</dbReference>
<comment type="caution">
    <text evidence="5">The sequence shown here is derived from an EMBL/GenBank/DDBJ whole genome shotgun (WGS) entry which is preliminary data.</text>
</comment>
<name>A0ABW8Z185_9BURK</name>